<name>A0ACB7SXK2_HYAAI</name>
<sequence length="106" mass="12008">MDLSKLPKPDLILMCKELGVNIAQISRKPQIVQAIEAIGAEEDELRECWELIESNKKKEVEEKELKRQASEPMVLSLLRVLGNYRGYGTEDLAQLNSFQGCKEVSC</sequence>
<comment type="caution">
    <text evidence="1">The sequence shown here is derived from an EMBL/GenBank/DDBJ whole genome shotgun (WGS) entry which is preliminary data.</text>
</comment>
<reference evidence="1" key="1">
    <citation type="submission" date="2020-05" db="EMBL/GenBank/DDBJ databases">
        <title>Large-scale comparative analyses of tick genomes elucidate their genetic diversity and vector capacities.</title>
        <authorList>
            <person name="Jia N."/>
            <person name="Wang J."/>
            <person name="Shi W."/>
            <person name="Du L."/>
            <person name="Sun Y."/>
            <person name="Zhan W."/>
            <person name="Jiang J."/>
            <person name="Wang Q."/>
            <person name="Zhang B."/>
            <person name="Ji P."/>
            <person name="Sakyi L.B."/>
            <person name="Cui X."/>
            <person name="Yuan T."/>
            <person name="Jiang B."/>
            <person name="Yang W."/>
            <person name="Lam T.T.-Y."/>
            <person name="Chang Q."/>
            <person name="Ding S."/>
            <person name="Wang X."/>
            <person name="Zhu J."/>
            <person name="Ruan X."/>
            <person name="Zhao L."/>
            <person name="Wei J."/>
            <person name="Que T."/>
            <person name="Du C."/>
            <person name="Cheng J."/>
            <person name="Dai P."/>
            <person name="Han X."/>
            <person name="Huang E."/>
            <person name="Gao Y."/>
            <person name="Liu J."/>
            <person name="Shao H."/>
            <person name="Ye R."/>
            <person name="Li L."/>
            <person name="Wei W."/>
            <person name="Wang X."/>
            <person name="Wang C."/>
            <person name="Yang T."/>
            <person name="Huo Q."/>
            <person name="Li W."/>
            <person name="Guo W."/>
            <person name="Chen H."/>
            <person name="Zhou L."/>
            <person name="Ni X."/>
            <person name="Tian J."/>
            <person name="Zhou Y."/>
            <person name="Sheng Y."/>
            <person name="Liu T."/>
            <person name="Pan Y."/>
            <person name="Xia L."/>
            <person name="Li J."/>
            <person name="Zhao F."/>
            <person name="Cao W."/>
        </authorList>
    </citation>
    <scope>NUCLEOTIDE SEQUENCE</scope>
    <source>
        <strain evidence="1">Hyas-2018</strain>
    </source>
</reference>
<gene>
    <name evidence="1" type="ORF">HPB50_017725</name>
</gene>
<accession>A0ACB7SXK2</accession>
<organism evidence="1 2">
    <name type="scientific">Hyalomma asiaticum</name>
    <name type="common">Tick</name>
    <dbReference type="NCBI Taxonomy" id="266040"/>
    <lineage>
        <taxon>Eukaryota</taxon>
        <taxon>Metazoa</taxon>
        <taxon>Ecdysozoa</taxon>
        <taxon>Arthropoda</taxon>
        <taxon>Chelicerata</taxon>
        <taxon>Arachnida</taxon>
        <taxon>Acari</taxon>
        <taxon>Parasitiformes</taxon>
        <taxon>Ixodida</taxon>
        <taxon>Ixodoidea</taxon>
        <taxon>Ixodidae</taxon>
        <taxon>Hyalomminae</taxon>
        <taxon>Hyalomma</taxon>
    </lineage>
</organism>
<dbReference type="EMBL" id="CM023482">
    <property type="protein sequence ID" value="KAH6939365.1"/>
    <property type="molecule type" value="Genomic_DNA"/>
</dbReference>
<keyword evidence="2" id="KW-1185">Reference proteome</keyword>
<protein>
    <submittedName>
        <fullName evidence="1">Uncharacterized protein</fullName>
    </submittedName>
</protein>
<evidence type="ECO:0000313" key="2">
    <source>
        <dbReference type="Proteomes" id="UP000821845"/>
    </source>
</evidence>
<proteinExistence type="predicted"/>
<dbReference type="Proteomes" id="UP000821845">
    <property type="component" value="Chromosome 2"/>
</dbReference>
<evidence type="ECO:0000313" key="1">
    <source>
        <dbReference type="EMBL" id="KAH6939365.1"/>
    </source>
</evidence>